<comment type="caution">
    <text evidence="5">The sequence shown here is derived from an EMBL/GenBank/DDBJ whole genome shotgun (WGS) entry which is preliminary data.</text>
</comment>
<evidence type="ECO:0000256" key="3">
    <source>
        <dbReference type="ARBA" id="ARBA00022448"/>
    </source>
</evidence>
<protein>
    <recommendedName>
        <fullName evidence="7">Nuclear pore complex protein Nup205</fullName>
    </recommendedName>
</protein>
<keyword evidence="6" id="KW-1185">Reference proteome</keyword>
<dbReference type="EMBL" id="JAEPRD010000269">
    <property type="protein sequence ID" value="KAG2192756.1"/>
    <property type="molecule type" value="Genomic_DNA"/>
</dbReference>
<evidence type="ECO:0000313" key="6">
    <source>
        <dbReference type="Proteomes" id="UP000603453"/>
    </source>
</evidence>
<evidence type="ECO:0000313" key="5">
    <source>
        <dbReference type="EMBL" id="KAG2192756.1"/>
    </source>
</evidence>
<evidence type="ECO:0008006" key="7">
    <source>
        <dbReference type="Google" id="ProtNLM"/>
    </source>
</evidence>
<accession>A0A8H7UNM8</accession>
<dbReference type="PANTHER" id="PTHR31344:SF0">
    <property type="entry name" value="NUCLEAR PORE COMPLEX PROTEIN NUP205"/>
    <property type="match status" value="1"/>
</dbReference>
<dbReference type="GO" id="GO:0006999">
    <property type="term" value="P:nuclear pore organization"/>
    <property type="evidence" value="ECO:0007669"/>
    <property type="project" value="TreeGrafter"/>
</dbReference>
<sequence>MSHTYSIPTWAEENRSLHDAICQARVNVEAADELKHQLQMNKERFINLLDNVPKNSSHRATLNSNKAYIDRTAHNVSKEFVTKALFLSDQLDINEYVAATLLMRGTTEATRVSSNALDTAVLLYHGERGYLLACLDVILNSAKDSSVSNEVRSVCYEFMEEIMKQSISAKNNTSITFIQKIISTLESLSNTILSIQNTGSVIGHVPEAGSGKLGEDISELRIERLGDERIYIVQILYHIASLFDIRTEDKVAMLKLLEEAELSDPATAYVITAMLAALSSENQTIEESPSPENLEFIQTFHNRIMTHGSKVPVIKAVIVLQWVLYLSDPVRASKVISSEYLNRSDADIQKLLELSFDADVFRFMNEYLLYFKQPNASIDTNRKVIKYDSSTDARSAKKVDKADYHNYNADIRIDFHPFVIYELEKLGVAVIQVQFHYLQQLKYKEEDTYTPVQAPLTTENALISSSESNKQCHDVEYFLTFLASIYRDRANAGVIFWDKEQTGLNNFTRWLLDIKIVSTVCAAFDFLGSIATGDACATHMFQFFMNGVTAELGDSALFSWGKPFSALTFYANLLKSNSEETNAIIPTIEEELIMKFLIILKQTVQYSKEARFTFWYSNIIQVQYTLIDILSCPTSTQLRAALFDVLSAFSSAWGGGVDGVGSEISLQVWRFLEDSDMLLPKHKSVQLEKDKSQVVSKPAGILQELESEKASRVYTETLAVIRLIGSIIHTQSKREQLVSGFKATQLSIPIDLGKNTKNPGATPFISLIVDDIFVIIPNQKYAFAEAQWELSEACLLVMENSIEAFNLERLEEEHIQAELNRNLQLASPIPSIQNDLLAYLTHPGFQVIIRILSGGRVINEIFTIIEECAKRETKEVENLPYHKKCLLRALRILLKVLDLQTTFCKILLPYIIGFSKRNASSEFQLGDYTFAPLPSVVPLGQLMLFNSEVLERIALLINYGDQEEICFLSTKILNRLSVDKKESSVTTDQVMMLSHVTSSPALYGLGSNLTSVLSTSRSADAIIFGVSERLSINIPETTTCDDYEFDTNNIPFWLAKETLENTYNETSDYQPRVSSSVRLAILDLLLDNAKQDNSSTTMAEFLLGYDLTNRNPLNRIQDTEENKATLVCFHTILDMMRQGIEKHYYLADSMIEDNVDPTLPLIDTHPILAEKCYELIYRLCAKQSLSVSTMRYLRNRENFFYKQFDRISSRIEYNIQMESPSFPGTMICADGTQHKTDFFRLRSKLHQRAWILQCIALELHTTIGMEQKNEARKLIELLYGRKNIFADDDMDAQDQLDNGIFSVSQSFQQPLAKMLEFVSSLEFTWVDQLTLNLKVSELVHLNGFDVKSYEIINERGCQIYDVRNIYKDLRTTQEIHFINTPDNDAVETEMGSILNWCMAQNHLKEITFAKIHCLKAWKEVIHVTIIECFDLIGVEHRENMVYELLNMLLNKIMQTKEYDGNMLKSMSEVITSLINRLRKDKKSRPASQLPIEKLKLIFNGIVNCIRLDDTTFEVRGDMYSAMTSFLLYINGHGKDDSYVQLESYIVDHISCQNSKLLEIICVDASRGLEIWKTTAYIGLDGLNKAALRAGSDIVQCYLIQNNFLQYTIEMIKSDDAALINLLEQTDAALLPLYIFEAKMSILLSLAMNPEGAELLFRNRIFEVLGQCQFMKAQQQDYITTQTNVGHSEELAERYQQLLMPTLKLVVAILCSYRGENETVLERAERWVEKQQATLVNILKEDKRQLTKNSLERIKLVGTIMCFISSHKQYSDDFANKGINQIHNAMLQFDVADIITSSITPITGQDSVSGNNNTAFQAN</sequence>
<name>A0A8H7UNM8_9FUNG</name>
<dbReference type="Proteomes" id="UP000603453">
    <property type="component" value="Unassembled WGS sequence"/>
</dbReference>
<organism evidence="5 6">
    <name type="scientific">Mucor saturninus</name>
    <dbReference type="NCBI Taxonomy" id="64648"/>
    <lineage>
        <taxon>Eukaryota</taxon>
        <taxon>Fungi</taxon>
        <taxon>Fungi incertae sedis</taxon>
        <taxon>Mucoromycota</taxon>
        <taxon>Mucoromycotina</taxon>
        <taxon>Mucoromycetes</taxon>
        <taxon>Mucorales</taxon>
        <taxon>Mucorineae</taxon>
        <taxon>Mucoraceae</taxon>
        <taxon>Mucor</taxon>
    </lineage>
</organism>
<feature type="non-terminal residue" evidence="5">
    <location>
        <position position="1"/>
    </location>
</feature>
<comment type="subcellular location">
    <subcellularLocation>
        <location evidence="1">Nucleus</location>
    </subcellularLocation>
</comment>
<gene>
    <name evidence="5" type="ORF">INT47_008407</name>
</gene>
<keyword evidence="3" id="KW-0813">Transport</keyword>
<evidence type="ECO:0000256" key="2">
    <source>
        <dbReference type="ARBA" id="ARBA00005892"/>
    </source>
</evidence>
<dbReference type="GO" id="GO:0044611">
    <property type="term" value="C:nuclear pore inner ring"/>
    <property type="evidence" value="ECO:0007669"/>
    <property type="project" value="TreeGrafter"/>
</dbReference>
<dbReference type="GO" id="GO:0017056">
    <property type="term" value="F:structural constituent of nuclear pore"/>
    <property type="evidence" value="ECO:0007669"/>
    <property type="project" value="TreeGrafter"/>
</dbReference>
<evidence type="ECO:0000256" key="1">
    <source>
        <dbReference type="ARBA" id="ARBA00004123"/>
    </source>
</evidence>
<reference evidence="5" key="1">
    <citation type="submission" date="2020-12" db="EMBL/GenBank/DDBJ databases">
        <title>Metabolic potential, ecology and presence of endohyphal bacteria is reflected in genomic diversity of Mucoromycotina.</title>
        <authorList>
            <person name="Muszewska A."/>
            <person name="Okrasinska A."/>
            <person name="Steczkiewicz K."/>
            <person name="Drgas O."/>
            <person name="Orlowska M."/>
            <person name="Perlinska-Lenart U."/>
            <person name="Aleksandrzak-Piekarczyk T."/>
            <person name="Szatraj K."/>
            <person name="Zielenkiewicz U."/>
            <person name="Pilsyk S."/>
            <person name="Malc E."/>
            <person name="Mieczkowski P."/>
            <person name="Kruszewska J.S."/>
            <person name="Biernat P."/>
            <person name="Pawlowska J."/>
        </authorList>
    </citation>
    <scope>NUCLEOTIDE SEQUENCE</scope>
    <source>
        <strain evidence="5">WA0000017839</strain>
    </source>
</reference>
<evidence type="ECO:0000256" key="4">
    <source>
        <dbReference type="ARBA" id="ARBA00023242"/>
    </source>
</evidence>
<dbReference type="InterPro" id="IPR021827">
    <property type="entry name" value="Nup186/Nup192/Nup205"/>
</dbReference>
<proteinExistence type="inferred from homology"/>
<keyword evidence="4" id="KW-0539">Nucleus</keyword>
<dbReference type="OrthoDB" id="2019644at2759"/>
<comment type="similarity">
    <text evidence="2">Belongs to the NUP186/NUP192/NUP205 family.</text>
</comment>
<dbReference type="PANTHER" id="PTHR31344">
    <property type="entry name" value="NUCLEAR PORE COMPLEX PROTEIN NUP205"/>
    <property type="match status" value="1"/>
</dbReference>
<dbReference type="Pfam" id="PF11894">
    <property type="entry name" value="Nup192"/>
    <property type="match status" value="1"/>
</dbReference>